<dbReference type="InterPro" id="IPR016181">
    <property type="entry name" value="Acyl_CoA_acyltransferase"/>
</dbReference>
<evidence type="ECO:0000256" key="2">
    <source>
        <dbReference type="ARBA" id="ARBA00023315"/>
    </source>
</evidence>
<dbReference type="EMBL" id="VFOW01000001">
    <property type="protein sequence ID" value="TQL76197.1"/>
    <property type="molecule type" value="Genomic_DNA"/>
</dbReference>
<gene>
    <name evidence="4" type="ORF">FB566_1719</name>
</gene>
<sequence>MSDEIEIRPCAGTTEWPRLVEVWRSAVEATHDFLTPDDVEYFESRLASDYLPQVDLTVATVAGEIVGFVGLADGGLEMLFVEDEHRGRGIGTLLLRDALARSATLRVDVNEQNERALGFYLRHGFHRVGRSATDQDGRPYPILHLEYREPPP</sequence>
<name>A0A543AUG7_9ACTN</name>
<keyword evidence="2" id="KW-0012">Acyltransferase</keyword>
<dbReference type="InParanoid" id="A0A543AUG7"/>
<dbReference type="GO" id="GO:0016747">
    <property type="term" value="F:acyltransferase activity, transferring groups other than amino-acyl groups"/>
    <property type="evidence" value="ECO:0007669"/>
    <property type="project" value="InterPro"/>
</dbReference>
<feature type="domain" description="N-acetyltransferase" evidence="3">
    <location>
        <begin position="5"/>
        <end position="152"/>
    </location>
</feature>
<evidence type="ECO:0000259" key="3">
    <source>
        <dbReference type="PROSITE" id="PS51186"/>
    </source>
</evidence>
<dbReference type="Gene3D" id="3.40.630.30">
    <property type="match status" value="1"/>
</dbReference>
<dbReference type="PANTHER" id="PTHR43800">
    <property type="entry name" value="PEPTIDYL-LYSINE N-ACETYLTRANSFERASE YJAB"/>
    <property type="match status" value="1"/>
</dbReference>
<comment type="caution">
    <text evidence="4">The sequence shown here is derived from an EMBL/GenBank/DDBJ whole genome shotgun (WGS) entry which is preliminary data.</text>
</comment>
<evidence type="ECO:0000256" key="1">
    <source>
        <dbReference type="ARBA" id="ARBA00022679"/>
    </source>
</evidence>
<dbReference type="Proteomes" id="UP000317043">
    <property type="component" value="Unassembled WGS sequence"/>
</dbReference>
<reference evidence="4 5" key="1">
    <citation type="submission" date="2019-06" db="EMBL/GenBank/DDBJ databases">
        <title>Sequencing the genomes of 1000 actinobacteria strains.</title>
        <authorList>
            <person name="Klenk H.-P."/>
        </authorList>
    </citation>
    <scope>NUCLEOTIDE SEQUENCE [LARGE SCALE GENOMIC DNA]</scope>
    <source>
        <strain evidence="4 5">DSM 45928</strain>
    </source>
</reference>
<dbReference type="SUPFAM" id="SSF55729">
    <property type="entry name" value="Acyl-CoA N-acyltransferases (Nat)"/>
    <property type="match status" value="1"/>
</dbReference>
<dbReference type="CDD" id="cd04301">
    <property type="entry name" value="NAT_SF"/>
    <property type="match status" value="1"/>
</dbReference>
<dbReference type="PROSITE" id="PS51186">
    <property type="entry name" value="GNAT"/>
    <property type="match status" value="1"/>
</dbReference>
<protein>
    <submittedName>
        <fullName evidence="4">Putative acetyltransferase</fullName>
    </submittedName>
</protein>
<keyword evidence="1 4" id="KW-0808">Transferase</keyword>
<dbReference type="RefSeq" id="WP_142037233.1">
    <property type="nucleotide sequence ID" value="NZ_JBHTGS010000001.1"/>
</dbReference>
<dbReference type="OrthoDB" id="9788300at2"/>
<dbReference type="InterPro" id="IPR000182">
    <property type="entry name" value="GNAT_dom"/>
</dbReference>
<accession>A0A543AUG7</accession>
<proteinExistence type="predicted"/>
<dbReference type="AlphaFoldDB" id="A0A543AUG7"/>
<dbReference type="Pfam" id="PF13673">
    <property type="entry name" value="Acetyltransf_10"/>
    <property type="match status" value="1"/>
</dbReference>
<evidence type="ECO:0000313" key="5">
    <source>
        <dbReference type="Proteomes" id="UP000317043"/>
    </source>
</evidence>
<dbReference type="PANTHER" id="PTHR43800:SF1">
    <property type="entry name" value="PEPTIDYL-LYSINE N-ACETYLTRANSFERASE YJAB"/>
    <property type="match status" value="1"/>
</dbReference>
<keyword evidence="5" id="KW-1185">Reference proteome</keyword>
<evidence type="ECO:0000313" key="4">
    <source>
        <dbReference type="EMBL" id="TQL76197.1"/>
    </source>
</evidence>
<dbReference type="NCBIfam" id="NF007807">
    <property type="entry name" value="PRK10514.1"/>
    <property type="match status" value="1"/>
</dbReference>
<organism evidence="4 5">
    <name type="scientific">Stackebrandtia endophytica</name>
    <dbReference type="NCBI Taxonomy" id="1496996"/>
    <lineage>
        <taxon>Bacteria</taxon>
        <taxon>Bacillati</taxon>
        <taxon>Actinomycetota</taxon>
        <taxon>Actinomycetes</taxon>
        <taxon>Glycomycetales</taxon>
        <taxon>Glycomycetaceae</taxon>
        <taxon>Stackebrandtia</taxon>
    </lineage>
</organism>